<name>A0A1H7RVI9_9GAMM</name>
<evidence type="ECO:0000313" key="8">
    <source>
        <dbReference type="Proteomes" id="UP000185766"/>
    </source>
</evidence>
<dbReference type="Pfam" id="PF08031">
    <property type="entry name" value="BBE"/>
    <property type="match status" value="1"/>
</dbReference>
<dbReference type="Proteomes" id="UP000185766">
    <property type="component" value="Unassembled WGS sequence"/>
</dbReference>
<accession>A0A1H7RVI9</accession>
<reference evidence="7 8" key="1">
    <citation type="submission" date="2016-10" db="EMBL/GenBank/DDBJ databases">
        <authorList>
            <person name="de Groot N.N."/>
        </authorList>
    </citation>
    <scope>NUCLEOTIDE SEQUENCE [LARGE SCALE GENOMIC DNA]</scope>
    <source>
        <strain evidence="7 8">JCM 19513</strain>
    </source>
</reference>
<dbReference type="InterPro" id="IPR006094">
    <property type="entry name" value="Oxid_FAD_bind_N"/>
</dbReference>
<dbReference type="AlphaFoldDB" id="A0A1H7RVI9"/>
<comment type="similarity">
    <text evidence="2">Belongs to the oxygen-dependent FAD-linked oxidoreductase family.</text>
</comment>
<dbReference type="Pfam" id="PF01565">
    <property type="entry name" value="FAD_binding_4"/>
    <property type="match status" value="1"/>
</dbReference>
<keyword evidence="8" id="KW-1185">Reference proteome</keyword>
<dbReference type="PROSITE" id="PS51387">
    <property type="entry name" value="FAD_PCMH"/>
    <property type="match status" value="1"/>
</dbReference>
<proteinExistence type="inferred from homology"/>
<dbReference type="InterPro" id="IPR006093">
    <property type="entry name" value="Oxy_OxRdtase_FAD_BS"/>
</dbReference>
<dbReference type="InterPro" id="IPR016166">
    <property type="entry name" value="FAD-bd_PCMH"/>
</dbReference>
<dbReference type="PANTHER" id="PTHR42973">
    <property type="entry name" value="BINDING OXIDOREDUCTASE, PUTATIVE (AFU_ORTHOLOGUE AFUA_1G17690)-RELATED"/>
    <property type="match status" value="1"/>
</dbReference>
<evidence type="ECO:0000256" key="3">
    <source>
        <dbReference type="ARBA" id="ARBA00022630"/>
    </source>
</evidence>
<evidence type="ECO:0000259" key="6">
    <source>
        <dbReference type="PROSITE" id="PS51387"/>
    </source>
</evidence>
<sequence>MSLPKRRTGKGVTLRRGQPGFDAAVLDSSFNGRDPGRRPDILVQANNVFEVIAAVKHAAAHDLNISICSGGHSWNQNHLRDRGMLLHLGFMSAIEVDVAARRAIVEPGAWCGDLDAQLRRHGLFFPVGHVADIGLGGFLLQGGFGFGSRKFGLACENVQGVDVVLADGSLVHANAQQHSDLYWAARGAGPGFFGAVVRFHLQLHARPKVTAMQSQIFDMQHLDEVVRWADRVGPEVDRSVEFQFIITRQVPLMGIFRPGIGILSPVLADSWREAREATAFIRHSPLRPLAARTAPLLPMPTTWMAKLGWFSLFPAGSRWCADNAWLTAPADDVLPAIHKVVETLPPAPAHALWLSWYPPAERQDMAFALESNTYFACYGEWKEAAGDESHQTWAGDMMRLFEPHSRGIQLADENLGKRPARFTTDRNYVRLQQIRQKYDPQGLFRSWAGVLPEQQAQQLSP</sequence>
<keyword evidence="3" id="KW-0285">Flavoprotein</keyword>
<keyword evidence="5" id="KW-0560">Oxidoreductase</keyword>
<evidence type="ECO:0000256" key="1">
    <source>
        <dbReference type="ARBA" id="ARBA00001974"/>
    </source>
</evidence>
<dbReference type="Gene3D" id="3.40.462.20">
    <property type="match status" value="1"/>
</dbReference>
<dbReference type="InterPro" id="IPR012951">
    <property type="entry name" value="BBE"/>
</dbReference>
<dbReference type="RefSeq" id="WP_074870072.1">
    <property type="nucleotide sequence ID" value="NZ_FOAS01000016.1"/>
</dbReference>
<evidence type="ECO:0000256" key="5">
    <source>
        <dbReference type="ARBA" id="ARBA00023002"/>
    </source>
</evidence>
<dbReference type="InterPro" id="IPR016167">
    <property type="entry name" value="FAD-bd_PCMH_sub1"/>
</dbReference>
<organism evidence="7 8">
    <name type="scientific">Atopomonas hussainii</name>
    <dbReference type="NCBI Taxonomy" id="1429083"/>
    <lineage>
        <taxon>Bacteria</taxon>
        <taxon>Pseudomonadati</taxon>
        <taxon>Pseudomonadota</taxon>
        <taxon>Gammaproteobacteria</taxon>
        <taxon>Pseudomonadales</taxon>
        <taxon>Pseudomonadaceae</taxon>
        <taxon>Atopomonas</taxon>
    </lineage>
</organism>
<dbReference type="InterPro" id="IPR036318">
    <property type="entry name" value="FAD-bd_PCMH-like_sf"/>
</dbReference>
<dbReference type="EMBL" id="FOAS01000016">
    <property type="protein sequence ID" value="SEL64175.1"/>
    <property type="molecule type" value="Genomic_DNA"/>
</dbReference>
<comment type="cofactor">
    <cofactor evidence="1">
        <name>FAD</name>
        <dbReference type="ChEBI" id="CHEBI:57692"/>
    </cofactor>
</comment>
<protein>
    <submittedName>
        <fullName evidence="7">FAD/FMN-containing dehydrogenase</fullName>
    </submittedName>
</protein>
<evidence type="ECO:0000256" key="4">
    <source>
        <dbReference type="ARBA" id="ARBA00022827"/>
    </source>
</evidence>
<dbReference type="Gene3D" id="3.30.465.10">
    <property type="match status" value="1"/>
</dbReference>
<feature type="domain" description="FAD-binding PCMH-type" evidence="6">
    <location>
        <begin position="35"/>
        <end position="206"/>
    </location>
</feature>
<dbReference type="PROSITE" id="PS00862">
    <property type="entry name" value="OX2_COVAL_FAD"/>
    <property type="match status" value="1"/>
</dbReference>
<keyword evidence="4" id="KW-0274">FAD</keyword>
<dbReference type="InterPro" id="IPR016169">
    <property type="entry name" value="FAD-bd_PCMH_sub2"/>
</dbReference>
<gene>
    <name evidence="7" type="ORF">SAMN05216214_11625</name>
</gene>
<dbReference type="Gene3D" id="3.30.43.10">
    <property type="entry name" value="Uridine Diphospho-n-acetylenolpyruvylglucosamine Reductase, domain 2"/>
    <property type="match status" value="1"/>
</dbReference>
<dbReference type="InterPro" id="IPR050416">
    <property type="entry name" value="FAD-linked_Oxidoreductase"/>
</dbReference>
<dbReference type="GO" id="GO:0016491">
    <property type="term" value="F:oxidoreductase activity"/>
    <property type="evidence" value="ECO:0007669"/>
    <property type="project" value="UniProtKB-KW"/>
</dbReference>
<dbReference type="SUPFAM" id="SSF56176">
    <property type="entry name" value="FAD-binding/transporter-associated domain-like"/>
    <property type="match status" value="1"/>
</dbReference>
<evidence type="ECO:0000256" key="2">
    <source>
        <dbReference type="ARBA" id="ARBA00005466"/>
    </source>
</evidence>
<evidence type="ECO:0000313" key="7">
    <source>
        <dbReference type="EMBL" id="SEL64175.1"/>
    </source>
</evidence>
<dbReference type="GO" id="GO:0071949">
    <property type="term" value="F:FAD binding"/>
    <property type="evidence" value="ECO:0007669"/>
    <property type="project" value="InterPro"/>
</dbReference>
<dbReference type="PANTHER" id="PTHR42973:SF39">
    <property type="entry name" value="FAD-BINDING PCMH-TYPE DOMAIN-CONTAINING PROTEIN"/>
    <property type="match status" value="1"/>
</dbReference>